<proteinExistence type="inferred from homology"/>
<accession>A0A212QR04</accession>
<feature type="binding site" evidence="6">
    <location>
        <position position="149"/>
    </location>
    <ligand>
        <name>FMN</name>
        <dbReference type="ChEBI" id="CHEBI:58210"/>
    </ligand>
</feature>
<evidence type="ECO:0000256" key="3">
    <source>
        <dbReference type="ARBA" id="ARBA00023002"/>
    </source>
</evidence>
<evidence type="ECO:0000256" key="6">
    <source>
        <dbReference type="PIRSR" id="PIRSR000337-1"/>
    </source>
</evidence>
<keyword evidence="9" id="KW-1185">Reference proteome</keyword>
<dbReference type="GO" id="GO:0004497">
    <property type="term" value="F:monooxygenase activity"/>
    <property type="evidence" value="ECO:0007669"/>
    <property type="project" value="UniProtKB-KW"/>
</dbReference>
<name>A0A212QR04_9PROT</name>
<evidence type="ECO:0000313" key="9">
    <source>
        <dbReference type="Proteomes" id="UP000197065"/>
    </source>
</evidence>
<evidence type="ECO:0000256" key="1">
    <source>
        <dbReference type="ARBA" id="ARBA00022630"/>
    </source>
</evidence>
<dbReference type="Pfam" id="PF00296">
    <property type="entry name" value="Bac_luciferase"/>
    <property type="match status" value="1"/>
</dbReference>
<evidence type="ECO:0000259" key="7">
    <source>
        <dbReference type="Pfam" id="PF00296"/>
    </source>
</evidence>
<evidence type="ECO:0000256" key="5">
    <source>
        <dbReference type="ARBA" id="ARBA00033748"/>
    </source>
</evidence>
<dbReference type="SUPFAM" id="SSF51679">
    <property type="entry name" value="Bacterial luciferase-like"/>
    <property type="match status" value="1"/>
</dbReference>
<keyword evidence="2 6" id="KW-0288">FMN</keyword>
<dbReference type="PIRSF" id="PIRSF000337">
    <property type="entry name" value="NTA_MOA"/>
    <property type="match status" value="1"/>
</dbReference>
<dbReference type="GO" id="GO:0016705">
    <property type="term" value="F:oxidoreductase activity, acting on paired donors, with incorporation or reduction of molecular oxygen"/>
    <property type="evidence" value="ECO:0007669"/>
    <property type="project" value="InterPro"/>
</dbReference>
<evidence type="ECO:0000256" key="2">
    <source>
        <dbReference type="ARBA" id="ARBA00022643"/>
    </source>
</evidence>
<dbReference type="RefSeq" id="WP_088560269.1">
    <property type="nucleotide sequence ID" value="NZ_FYEH01000003.1"/>
</dbReference>
<sequence length="444" mass="48676">MPDRQRLILTAGANSTGYAAQSWRLAKGGPLAFADPAHYLAVTRIAHAGCLDAVFFSDHPALWANPAERPLHSFDPLVLAASLTAKIPDIGVEITASTSFSPPYELARRVLTLDHLSHGRVILNLVSSFNPAIAANYGDAPLPPRDERYRQAHEFAALLKTLFNSWDLCRPADPQRSVWDPSHAQAIDHRGEFFSVRGPLNVPRREDGGPILAQAGGSNAGMELAAAHGEIIYTAQLTLEGARRFGDQIRRRAVSLGRAPDAIRIVPGLVPILGRTRAQALERHHAITNVDGEEALLARFAHEIGIEPSDLDPDAPLSEAVFPSSDDQQRPVGFTQALAELARLERVTARQFVRRVEGGHRVVLGTADEVTADIVHWWESGAVDGFNIQVPVLPDDLTEFVEEVVPRLQDRGLFPRHYDGQSLRRRFNLTSPETTAITRLDRSA</sequence>
<feature type="binding site" evidence="6">
    <location>
        <position position="58"/>
    </location>
    <ligand>
        <name>FMN</name>
        <dbReference type="ChEBI" id="CHEBI:58210"/>
    </ligand>
</feature>
<protein>
    <submittedName>
        <fullName evidence="8">FMN-dependent oxidoreductase, nitrilotriacetate monooxygenase family</fullName>
    </submittedName>
</protein>
<dbReference type="PANTHER" id="PTHR30011:SF16">
    <property type="entry name" value="C2H2 FINGER DOMAIN TRANSCRIPTION FACTOR (EUROFUNG)-RELATED"/>
    <property type="match status" value="1"/>
</dbReference>
<dbReference type="NCBIfam" id="TIGR03860">
    <property type="entry name" value="FMN_nitrolo"/>
    <property type="match status" value="1"/>
</dbReference>
<keyword evidence="4 8" id="KW-0503">Monooxygenase</keyword>
<dbReference type="EMBL" id="FYEH01000003">
    <property type="protein sequence ID" value="SNB61982.1"/>
    <property type="molecule type" value="Genomic_DNA"/>
</dbReference>
<feature type="binding site" evidence="6">
    <location>
        <position position="95"/>
    </location>
    <ligand>
        <name>FMN</name>
        <dbReference type="ChEBI" id="CHEBI:58210"/>
    </ligand>
</feature>
<feature type="binding site" evidence="6">
    <location>
        <position position="218"/>
    </location>
    <ligand>
        <name>FMN</name>
        <dbReference type="ChEBI" id="CHEBI:58210"/>
    </ligand>
</feature>
<dbReference type="Gene3D" id="3.20.20.30">
    <property type="entry name" value="Luciferase-like domain"/>
    <property type="match status" value="1"/>
</dbReference>
<comment type="similarity">
    <text evidence="5">Belongs to the NtaA/SnaA/DszA monooxygenase family.</text>
</comment>
<keyword evidence="3" id="KW-0560">Oxidoreductase</keyword>
<feature type="domain" description="Luciferase-like" evidence="7">
    <location>
        <begin position="28"/>
        <end position="320"/>
    </location>
</feature>
<dbReference type="InterPro" id="IPR016215">
    <property type="entry name" value="NTA_MOA"/>
</dbReference>
<keyword evidence="1 6" id="KW-0285">Flavoprotein</keyword>
<dbReference type="PANTHER" id="PTHR30011">
    <property type="entry name" value="ALKANESULFONATE MONOOXYGENASE-RELATED"/>
    <property type="match status" value="1"/>
</dbReference>
<dbReference type="InterPro" id="IPR011251">
    <property type="entry name" value="Luciferase-like_dom"/>
</dbReference>
<reference evidence="8 9" key="1">
    <citation type="submission" date="2017-06" db="EMBL/GenBank/DDBJ databases">
        <authorList>
            <person name="Kim H.J."/>
            <person name="Triplett B.A."/>
        </authorList>
    </citation>
    <scope>NUCLEOTIDE SEQUENCE [LARGE SCALE GENOMIC DNA]</scope>
    <source>
        <strain evidence="8 9">B29T1</strain>
    </source>
</reference>
<dbReference type="AlphaFoldDB" id="A0A212QR04"/>
<evidence type="ECO:0000256" key="4">
    <source>
        <dbReference type="ARBA" id="ARBA00023033"/>
    </source>
</evidence>
<dbReference type="InterPro" id="IPR036661">
    <property type="entry name" value="Luciferase-like_sf"/>
</dbReference>
<dbReference type="Proteomes" id="UP000197065">
    <property type="component" value="Unassembled WGS sequence"/>
</dbReference>
<gene>
    <name evidence="8" type="ORF">SAMN07250955_1034</name>
</gene>
<organism evidence="8 9">
    <name type="scientific">Arboricoccus pini</name>
    <dbReference type="NCBI Taxonomy" id="1963835"/>
    <lineage>
        <taxon>Bacteria</taxon>
        <taxon>Pseudomonadati</taxon>
        <taxon>Pseudomonadota</taxon>
        <taxon>Alphaproteobacteria</taxon>
        <taxon>Geminicoccales</taxon>
        <taxon>Geminicoccaceae</taxon>
        <taxon>Arboricoccus</taxon>
    </lineage>
</organism>
<evidence type="ECO:0000313" key="8">
    <source>
        <dbReference type="EMBL" id="SNB61982.1"/>
    </source>
</evidence>
<dbReference type="OrthoDB" id="6752030at2"/>
<dbReference type="InterPro" id="IPR051260">
    <property type="entry name" value="Diverse_substr_monoxygenases"/>
</dbReference>